<gene>
    <name evidence="4" type="ORF">GCM10010191_26800</name>
</gene>
<comment type="caution">
    <text evidence="4">The sequence shown here is derived from an EMBL/GenBank/DDBJ whole genome shotgun (WGS) entry which is preliminary data.</text>
</comment>
<dbReference type="Pfam" id="PF07848">
    <property type="entry name" value="PaaX"/>
    <property type="match status" value="1"/>
</dbReference>
<accession>A0ABP5VYH3</accession>
<feature type="domain" description="Transcriptional repressor PaaX-like central Cas2-like" evidence="3">
    <location>
        <begin position="109"/>
        <end position="178"/>
    </location>
</feature>
<sequence length="307" mass="34470">MVMEAHIQIDVDLPRVQAGSNPQHLVLGLFTDYWFEAEGHLPSAVLVELLTEFDNTPASARSAIARLARRNVLESTREGRRTFYRLAPTADRVLERIQRRVVEFGTEDRAWDGSWTTVMFSVPDDQRDLRYVVKTRLRWLGYAPLYDGVWVSPHADHDQTVELFESVDVGNATVLRSKVTYAVNRGDPLTAWDVAAIHASYEEFIAEFEPLLDRVEHGLVGTAEALVARTNVKDAWRELVSMDPELPASLLPPGWPGRRAQRVFARIYDGLGPLAEARVRQILAKHAPALVAKASHRTTTSTPPSKT</sequence>
<feature type="domain" description="Transcriptional repressor PaaX-like N-terminal" evidence="1">
    <location>
        <begin position="24"/>
        <end position="87"/>
    </location>
</feature>
<dbReference type="PANTHER" id="PTHR30319">
    <property type="entry name" value="PHENYLACETIC ACID REGULATOR-RELATED TRANSCRIPTIONAL REPRESSOR"/>
    <property type="match status" value="1"/>
</dbReference>
<keyword evidence="5" id="KW-1185">Reference proteome</keyword>
<proteinExistence type="predicted"/>
<name>A0ABP5VYH3_9ACTN</name>
<dbReference type="InterPro" id="IPR013225">
    <property type="entry name" value="PaaX_C"/>
</dbReference>
<dbReference type="PIRSF" id="PIRSF020623">
    <property type="entry name" value="PaaX"/>
    <property type="match status" value="1"/>
</dbReference>
<dbReference type="Gene3D" id="1.10.10.10">
    <property type="entry name" value="Winged helix-like DNA-binding domain superfamily/Winged helix DNA-binding domain"/>
    <property type="match status" value="1"/>
</dbReference>
<dbReference type="EMBL" id="BAAARW010000011">
    <property type="protein sequence ID" value="GAA2415245.1"/>
    <property type="molecule type" value="Genomic_DNA"/>
</dbReference>
<dbReference type="SUPFAM" id="SSF46785">
    <property type="entry name" value="Winged helix' DNA-binding domain"/>
    <property type="match status" value="1"/>
</dbReference>
<evidence type="ECO:0000259" key="2">
    <source>
        <dbReference type="Pfam" id="PF08223"/>
    </source>
</evidence>
<dbReference type="InterPro" id="IPR011965">
    <property type="entry name" value="PaaX_trns_reg"/>
</dbReference>
<reference evidence="5" key="1">
    <citation type="journal article" date="2019" name="Int. J. Syst. Evol. Microbiol.">
        <title>The Global Catalogue of Microorganisms (GCM) 10K type strain sequencing project: providing services to taxonomists for standard genome sequencing and annotation.</title>
        <authorList>
            <consortium name="The Broad Institute Genomics Platform"/>
            <consortium name="The Broad Institute Genome Sequencing Center for Infectious Disease"/>
            <person name="Wu L."/>
            <person name="Ma J."/>
        </authorList>
    </citation>
    <scope>NUCLEOTIDE SEQUENCE [LARGE SCALE GENOMIC DNA]</scope>
    <source>
        <strain evidence="5">JCM 3325</strain>
    </source>
</reference>
<evidence type="ECO:0000313" key="4">
    <source>
        <dbReference type="EMBL" id="GAA2415245.1"/>
    </source>
</evidence>
<evidence type="ECO:0000259" key="1">
    <source>
        <dbReference type="Pfam" id="PF07848"/>
    </source>
</evidence>
<organism evidence="4 5">
    <name type="scientific">Actinomadura vinacea</name>
    <dbReference type="NCBI Taxonomy" id="115336"/>
    <lineage>
        <taxon>Bacteria</taxon>
        <taxon>Bacillati</taxon>
        <taxon>Actinomycetota</taxon>
        <taxon>Actinomycetes</taxon>
        <taxon>Streptosporangiales</taxon>
        <taxon>Thermomonosporaceae</taxon>
        <taxon>Actinomadura</taxon>
    </lineage>
</organism>
<dbReference type="PANTHER" id="PTHR30319:SF1">
    <property type="entry name" value="TRANSCRIPTIONAL REPRESSOR PAAX"/>
    <property type="match status" value="1"/>
</dbReference>
<protein>
    <submittedName>
        <fullName evidence="4">PaaX family transcriptional regulator C-terminal domain-containing protein</fullName>
    </submittedName>
</protein>
<dbReference type="InterPro" id="IPR036390">
    <property type="entry name" value="WH_DNA-bd_sf"/>
</dbReference>
<evidence type="ECO:0000313" key="5">
    <source>
        <dbReference type="Proteomes" id="UP001501231"/>
    </source>
</evidence>
<dbReference type="InterPro" id="IPR036388">
    <property type="entry name" value="WH-like_DNA-bd_sf"/>
</dbReference>
<dbReference type="Pfam" id="PF20803">
    <property type="entry name" value="PaaX_M"/>
    <property type="match status" value="1"/>
</dbReference>
<dbReference type="InterPro" id="IPR012906">
    <property type="entry name" value="PaaX-like_N"/>
</dbReference>
<dbReference type="Pfam" id="PF08223">
    <property type="entry name" value="PaaX_C"/>
    <property type="match status" value="1"/>
</dbReference>
<dbReference type="Gene3D" id="3.30.70.2650">
    <property type="match status" value="1"/>
</dbReference>
<dbReference type="InterPro" id="IPR048846">
    <property type="entry name" value="PaaX-like_central"/>
</dbReference>
<dbReference type="Proteomes" id="UP001501231">
    <property type="component" value="Unassembled WGS sequence"/>
</dbReference>
<feature type="domain" description="Transcriptional repressor PaaX-like C-terminal" evidence="2">
    <location>
        <begin position="192"/>
        <end position="277"/>
    </location>
</feature>
<dbReference type="Gene3D" id="1.20.58.1460">
    <property type="match status" value="1"/>
</dbReference>
<evidence type="ECO:0000259" key="3">
    <source>
        <dbReference type="Pfam" id="PF20803"/>
    </source>
</evidence>